<evidence type="ECO:0000313" key="3">
    <source>
        <dbReference type="Proteomes" id="UP000681027"/>
    </source>
</evidence>
<keyword evidence="1" id="KW-0175">Coiled coil</keyword>
<dbReference type="RefSeq" id="WP_213102466.1">
    <property type="nucleotide sequence ID" value="NZ_JAGYPM010000003.1"/>
</dbReference>
<evidence type="ECO:0000313" key="2">
    <source>
        <dbReference type="EMBL" id="MBS4190996.1"/>
    </source>
</evidence>
<evidence type="ECO:0000256" key="1">
    <source>
        <dbReference type="SAM" id="Coils"/>
    </source>
</evidence>
<gene>
    <name evidence="2" type="ORF">KHA94_12475</name>
</gene>
<accession>A0ABS5NT32</accession>
<keyword evidence="3" id="KW-1185">Reference proteome</keyword>
<feature type="coiled-coil region" evidence="1">
    <location>
        <begin position="8"/>
        <end position="39"/>
    </location>
</feature>
<proteinExistence type="predicted"/>
<dbReference type="Proteomes" id="UP000681027">
    <property type="component" value="Unassembled WGS sequence"/>
</dbReference>
<reference evidence="2 3" key="1">
    <citation type="submission" date="2021-05" db="EMBL/GenBank/DDBJ databases">
        <title>Novel Bacillus species.</title>
        <authorList>
            <person name="Liu G."/>
        </authorList>
    </citation>
    <scope>NUCLEOTIDE SEQUENCE [LARGE SCALE GENOMIC DNA]</scope>
    <source>
        <strain evidence="2 3">FJAT-49705</strain>
    </source>
</reference>
<protein>
    <submittedName>
        <fullName evidence="2">Uncharacterized protein</fullName>
    </submittedName>
</protein>
<comment type="caution">
    <text evidence="2">The sequence shown here is derived from an EMBL/GenBank/DDBJ whole genome shotgun (WGS) entry which is preliminary data.</text>
</comment>
<organism evidence="2 3">
    <name type="scientific">Cytobacillus citreus</name>
    <dbReference type="NCBI Taxonomy" id="2833586"/>
    <lineage>
        <taxon>Bacteria</taxon>
        <taxon>Bacillati</taxon>
        <taxon>Bacillota</taxon>
        <taxon>Bacilli</taxon>
        <taxon>Bacillales</taxon>
        <taxon>Bacillaceae</taxon>
        <taxon>Cytobacillus</taxon>
    </lineage>
</organism>
<name>A0ABS5NT32_9BACI</name>
<sequence length="90" mass="10488">MNEKIMPKEELINMLTEIYDQLEELEDAIESTFSNARQKWQDDCTIKMRHCSEVIHSLEMKTANLYDLNGKLDKKGTHHHPAGIKLELGF</sequence>
<dbReference type="EMBL" id="JAGYPM010000003">
    <property type="protein sequence ID" value="MBS4190996.1"/>
    <property type="molecule type" value="Genomic_DNA"/>
</dbReference>